<keyword evidence="3" id="KW-1185">Reference proteome</keyword>
<reference evidence="3" key="1">
    <citation type="journal article" date="2019" name="Int. J. Syst. Evol. Microbiol.">
        <title>The Global Catalogue of Microorganisms (GCM) 10K type strain sequencing project: providing services to taxonomists for standard genome sequencing and annotation.</title>
        <authorList>
            <consortium name="The Broad Institute Genomics Platform"/>
            <consortium name="The Broad Institute Genome Sequencing Center for Infectious Disease"/>
            <person name="Wu L."/>
            <person name="Ma J."/>
        </authorList>
    </citation>
    <scope>NUCLEOTIDE SEQUENCE [LARGE SCALE GENOMIC DNA]</scope>
    <source>
        <strain evidence="3">JCM 16373</strain>
    </source>
</reference>
<evidence type="ECO:0008006" key="4">
    <source>
        <dbReference type="Google" id="ProtNLM"/>
    </source>
</evidence>
<sequence length="120" mass="12296">MAGSAALALMGLAGTAHAESGSAGPTATLQAAAGSTTWYPDGGKLVICDNAADGWSVVVDARVGGATKYTWHTSGAGKCTERSYRGLPEGATVNFRVCSGDYSENLIQWDTCGGWVYSRA</sequence>
<gene>
    <name evidence="2" type="ORF">GCM10009863_59400</name>
</gene>
<comment type="caution">
    <text evidence="2">The sequence shown here is derived from an EMBL/GenBank/DDBJ whole genome shotgun (WGS) entry which is preliminary data.</text>
</comment>
<evidence type="ECO:0000313" key="3">
    <source>
        <dbReference type="Proteomes" id="UP001501447"/>
    </source>
</evidence>
<dbReference type="Proteomes" id="UP001501447">
    <property type="component" value="Unassembled WGS sequence"/>
</dbReference>
<keyword evidence="1" id="KW-0732">Signal</keyword>
<accession>A0ABP6D6M9</accession>
<name>A0ABP6D6M9_9ACTN</name>
<feature type="signal peptide" evidence="1">
    <location>
        <begin position="1"/>
        <end position="18"/>
    </location>
</feature>
<organism evidence="2 3">
    <name type="scientific">Streptomyces axinellae</name>
    <dbReference type="NCBI Taxonomy" id="552788"/>
    <lineage>
        <taxon>Bacteria</taxon>
        <taxon>Bacillati</taxon>
        <taxon>Actinomycetota</taxon>
        <taxon>Actinomycetes</taxon>
        <taxon>Kitasatosporales</taxon>
        <taxon>Streptomycetaceae</taxon>
        <taxon>Streptomyces</taxon>
    </lineage>
</organism>
<evidence type="ECO:0000256" key="1">
    <source>
        <dbReference type="SAM" id="SignalP"/>
    </source>
</evidence>
<protein>
    <recommendedName>
        <fullName evidence="4">Secreted protein</fullName>
    </recommendedName>
</protein>
<proteinExistence type="predicted"/>
<feature type="chain" id="PRO_5046534598" description="Secreted protein" evidence="1">
    <location>
        <begin position="19"/>
        <end position="120"/>
    </location>
</feature>
<dbReference type="EMBL" id="BAAARJ010000024">
    <property type="protein sequence ID" value="GAA2635140.1"/>
    <property type="molecule type" value="Genomic_DNA"/>
</dbReference>
<dbReference type="RefSeq" id="WP_344570145.1">
    <property type="nucleotide sequence ID" value="NZ_BAAARJ010000024.1"/>
</dbReference>
<evidence type="ECO:0000313" key="2">
    <source>
        <dbReference type="EMBL" id="GAA2635140.1"/>
    </source>
</evidence>